<evidence type="ECO:0000313" key="4">
    <source>
        <dbReference type="EMBL" id="KAI5062489.1"/>
    </source>
</evidence>
<dbReference type="InterPro" id="IPR003591">
    <property type="entry name" value="Leu-rich_rpt_typical-subtyp"/>
</dbReference>
<evidence type="ECO:0000256" key="1">
    <source>
        <dbReference type="ARBA" id="ARBA00022614"/>
    </source>
</evidence>
<evidence type="ECO:0000256" key="3">
    <source>
        <dbReference type="ARBA" id="ARBA00023786"/>
    </source>
</evidence>
<dbReference type="SUPFAM" id="SSF52058">
    <property type="entry name" value="L domain-like"/>
    <property type="match status" value="1"/>
</dbReference>
<dbReference type="SMART" id="SM00369">
    <property type="entry name" value="LRR_TYP"/>
    <property type="match status" value="7"/>
</dbReference>
<proteinExistence type="inferred from homology"/>
<keyword evidence="1" id="KW-0433">Leucine-rich repeat</keyword>
<accession>A0A9D4U8G9</accession>
<sequence length="511" mass="56083">MGPALTSLDEVIAEMLMLQKAIPKRPSFPELEIAVATIAKIDETLAASQTELLQQQRPDDVPVIVFSAFQEMRLEAAEHRAKEQKQVAVEIVELEERHRKYDMWIRKVHTVLSSGTVEDLDADADVDADAHAVAAYADSSEGISERTESKDAQGSARSVLDATWDFPPSESDSFSRVAHSLSWNKEHTKTDVFSVDGSRTIDESNILASDNVKKTASLVNMLEASSKEKQTCLDLRGALLKEIEWVPESIGKMTWLMELNLSGNRLTKLPDSVGDLVNLVNMDVSLNQLTVLPETIGRLTCLKTLILDNNKFEELSHTIGQCTALIELSASFNQLKALPEATGKLTQLHSLDVHFNKLGSLPTTIASMAGLVDLDASFNEIHRIPEGLCQVTTLTRLNLSSNFNELQELPPGIGNLQKLKVLNLSCNQLKVLPDSFALLTNLQDLDLSGNPLRVPPKHIADQGTEAILKYMADCATEREKGKVVVHKNSIWTLLFCSCGKPSAVEADLAVG</sequence>
<dbReference type="PANTHER" id="PTHR48051">
    <property type="match status" value="1"/>
</dbReference>
<dbReference type="InterPro" id="IPR050216">
    <property type="entry name" value="LRR_domain-containing"/>
</dbReference>
<dbReference type="SMART" id="SM00364">
    <property type="entry name" value="LRR_BAC"/>
    <property type="match status" value="6"/>
</dbReference>
<dbReference type="PANTHER" id="PTHR48051:SF54">
    <property type="entry name" value="LEUCINE-RICH REPEAT-CONTAINING PROTEIN"/>
    <property type="match status" value="1"/>
</dbReference>
<keyword evidence="2" id="KW-0677">Repeat</keyword>
<dbReference type="EMBL" id="JABFUD020000022">
    <property type="protein sequence ID" value="KAI5062489.1"/>
    <property type="molecule type" value="Genomic_DNA"/>
</dbReference>
<dbReference type="InterPro" id="IPR032675">
    <property type="entry name" value="LRR_dom_sf"/>
</dbReference>
<dbReference type="InterPro" id="IPR001611">
    <property type="entry name" value="Leu-rich_rpt"/>
</dbReference>
<evidence type="ECO:0000256" key="2">
    <source>
        <dbReference type="ARBA" id="ARBA00022737"/>
    </source>
</evidence>
<reference evidence="4" key="1">
    <citation type="submission" date="2021-01" db="EMBL/GenBank/DDBJ databases">
        <title>Adiantum capillus-veneris genome.</title>
        <authorList>
            <person name="Fang Y."/>
            <person name="Liao Q."/>
        </authorList>
    </citation>
    <scope>NUCLEOTIDE SEQUENCE</scope>
    <source>
        <strain evidence="4">H3</strain>
        <tissue evidence="4">Leaf</tissue>
    </source>
</reference>
<dbReference type="OrthoDB" id="1668230at2759"/>
<evidence type="ECO:0000313" key="5">
    <source>
        <dbReference type="Proteomes" id="UP000886520"/>
    </source>
</evidence>
<gene>
    <name evidence="4" type="ORF">GOP47_0023028</name>
</gene>
<dbReference type="GO" id="GO:0005737">
    <property type="term" value="C:cytoplasm"/>
    <property type="evidence" value="ECO:0007669"/>
    <property type="project" value="TreeGrafter"/>
</dbReference>
<keyword evidence="5" id="KW-1185">Reference proteome</keyword>
<dbReference type="AlphaFoldDB" id="A0A9D4U8G9"/>
<dbReference type="PRINTS" id="PR00019">
    <property type="entry name" value="LEURICHRPT"/>
</dbReference>
<dbReference type="Gene3D" id="3.80.10.10">
    <property type="entry name" value="Ribonuclease Inhibitor"/>
    <property type="match status" value="2"/>
</dbReference>
<comment type="caution">
    <text evidence="4">The sequence shown here is derived from an EMBL/GenBank/DDBJ whole genome shotgun (WGS) entry which is preliminary data.</text>
</comment>
<dbReference type="Pfam" id="PF13855">
    <property type="entry name" value="LRR_8"/>
    <property type="match status" value="2"/>
</dbReference>
<dbReference type="PROSITE" id="PS51450">
    <property type="entry name" value="LRR"/>
    <property type="match status" value="2"/>
</dbReference>
<protein>
    <submittedName>
        <fullName evidence="4">Uncharacterized protein</fullName>
    </submittedName>
</protein>
<comment type="similarity">
    <text evidence="3">Belongs to the SHOC2 family.</text>
</comment>
<dbReference type="Proteomes" id="UP000886520">
    <property type="component" value="Chromosome 22"/>
</dbReference>
<name>A0A9D4U8G9_ADICA</name>
<organism evidence="4 5">
    <name type="scientific">Adiantum capillus-veneris</name>
    <name type="common">Maidenhair fern</name>
    <dbReference type="NCBI Taxonomy" id="13818"/>
    <lineage>
        <taxon>Eukaryota</taxon>
        <taxon>Viridiplantae</taxon>
        <taxon>Streptophyta</taxon>
        <taxon>Embryophyta</taxon>
        <taxon>Tracheophyta</taxon>
        <taxon>Polypodiopsida</taxon>
        <taxon>Polypodiidae</taxon>
        <taxon>Polypodiales</taxon>
        <taxon>Pteridineae</taxon>
        <taxon>Pteridaceae</taxon>
        <taxon>Vittarioideae</taxon>
        <taxon>Adiantum</taxon>
    </lineage>
</organism>